<evidence type="ECO:0000313" key="7">
    <source>
        <dbReference type="Proteomes" id="UP000677457"/>
    </source>
</evidence>
<dbReference type="GO" id="GO:0016746">
    <property type="term" value="F:acyltransferase activity"/>
    <property type="evidence" value="ECO:0007669"/>
    <property type="project" value="InterPro"/>
</dbReference>
<keyword evidence="1" id="KW-0238">DNA-binding</keyword>
<sequence length="116" mass="12686">MARQVITQLIDDLTGGEADQTIEFGLDGRAYTIELSDENASTLRQALAPYIAVGQRVGRANGHGGITRAVRGAAATAQRSTRARNEEIREWARANGYQVSDRGRIPVEVVEAYDKR</sequence>
<dbReference type="InterPro" id="IPR024412">
    <property type="entry name" value="Lsr2_dim_dom"/>
</dbReference>
<dbReference type="InterPro" id="IPR036625">
    <property type="entry name" value="E3-bd_dom_sf"/>
</dbReference>
<dbReference type="InterPro" id="IPR055370">
    <property type="entry name" value="Lsr2_DNA-bd"/>
</dbReference>
<comment type="caution">
    <text evidence="5">The sequence shown here is derived from an EMBL/GenBank/DDBJ whole genome shotgun (WGS) entry which is preliminary data.</text>
</comment>
<dbReference type="InterPro" id="IPR042261">
    <property type="entry name" value="Lsr2-like_dimerization"/>
</dbReference>
<dbReference type="Gene3D" id="3.30.60.230">
    <property type="entry name" value="Lsr2, dimerization domain"/>
    <property type="match status" value="1"/>
</dbReference>
<evidence type="ECO:0000313" key="6">
    <source>
        <dbReference type="Proteomes" id="UP000315983"/>
    </source>
</evidence>
<dbReference type="EMBL" id="BOQM01000026">
    <property type="protein sequence ID" value="GIM86643.1"/>
    <property type="molecule type" value="Genomic_DNA"/>
</dbReference>
<keyword evidence="7" id="KW-1185">Reference proteome</keyword>
<evidence type="ECO:0000259" key="3">
    <source>
        <dbReference type="Pfam" id="PF23359"/>
    </source>
</evidence>
<proteinExistence type="predicted"/>
<evidence type="ECO:0000259" key="2">
    <source>
        <dbReference type="Pfam" id="PF11774"/>
    </source>
</evidence>
<reference evidence="5 6" key="1">
    <citation type="submission" date="2019-06" db="EMBL/GenBank/DDBJ databases">
        <title>Sequencing the genomes of 1000 actinobacteria strains.</title>
        <authorList>
            <person name="Klenk H.-P."/>
        </authorList>
    </citation>
    <scope>NUCLEOTIDE SEQUENCE [LARGE SCALE GENOMIC DNA]</scope>
    <source>
        <strain evidence="5 6">DSM 44819</strain>
    </source>
</reference>
<dbReference type="Gene3D" id="4.10.320.10">
    <property type="entry name" value="E3-binding domain"/>
    <property type="match status" value="1"/>
</dbReference>
<dbReference type="OMA" id="LAYRNAN"/>
<evidence type="ECO:0000256" key="1">
    <source>
        <dbReference type="ARBA" id="ARBA00023125"/>
    </source>
</evidence>
<feature type="domain" description="Lsr2 dimerization" evidence="2">
    <location>
        <begin position="1"/>
        <end position="58"/>
    </location>
</feature>
<protein>
    <submittedName>
        <fullName evidence="4">Lsr2 family protein</fullName>
    </submittedName>
    <submittedName>
        <fullName evidence="5">Lsr2 protein</fullName>
    </submittedName>
</protein>
<feature type="domain" description="Lsr2 DNA-binding" evidence="3">
    <location>
        <begin position="81"/>
        <end position="115"/>
    </location>
</feature>
<evidence type="ECO:0000313" key="4">
    <source>
        <dbReference type="EMBL" id="GIM86643.1"/>
    </source>
</evidence>
<dbReference type="RefSeq" id="WP_012183233.1">
    <property type="nucleotide sequence ID" value="NZ_BOQM01000026.1"/>
</dbReference>
<dbReference type="Pfam" id="PF11774">
    <property type="entry name" value="Lsr2"/>
    <property type="match status" value="1"/>
</dbReference>
<evidence type="ECO:0000313" key="5">
    <source>
        <dbReference type="EMBL" id="TQL38099.1"/>
    </source>
</evidence>
<dbReference type="GO" id="GO:0003677">
    <property type="term" value="F:DNA binding"/>
    <property type="evidence" value="ECO:0007669"/>
    <property type="project" value="UniProtKB-KW"/>
</dbReference>
<dbReference type="Proteomes" id="UP000677457">
    <property type="component" value="Unassembled WGS sequence"/>
</dbReference>
<accession>A0A542XQI8</accession>
<dbReference type="EMBL" id="VFOL01000001">
    <property type="protein sequence ID" value="TQL38099.1"/>
    <property type="molecule type" value="Genomic_DNA"/>
</dbReference>
<dbReference type="Proteomes" id="UP000315983">
    <property type="component" value="Unassembled WGS sequence"/>
</dbReference>
<name>A0A542XQI8_SALAC</name>
<gene>
    <name evidence="5" type="ORF">FB564_3276</name>
    <name evidence="4" type="ORF">Sar04_33790</name>
</gene>
<reference evidence="4 7" key="2">
    <citation type="submission" date="2021-03" db="EMBL/GenBank/DDBJ databases">
        <title>Whole genome shotgun sequence of Salinispora arenicola NBRC 105043.</title>
        <authorList>
            <person name="Komaki H."/>
            <person name="Tamura T."/>
        </authorList>
    </citation>
    <scope>NUCLEOTIDE SEQUENCE [LARGE SCALE GENOMIC DNA]</scope>
    <source>
        <strain evidence="4 7">NBRC 105043</strain>
    </source>
</reference>
<dbReference type="GeneID" id="93772488"/>
<dbReference type="AlphaFoldDB" id="A0A542XQI8"/>
<organism evidence="5 6">
    <name type="scientific">Salinispora arenicola</name>
    <dbReference type="NCBI Taxonomy" id="168697"/>
    <lineage>
        <taxon>Bacteria</taxon>
        <taxon>Bacillati</taxon>
        <taxon>Actinomycetota</taxon>
        <taxon>Actinomycetes</taxon>
        <taxon>Micromonosporales</taxon>
        <taxon>Micromonosporaceae</taxon>
        <taxon>Salinispora</taxon>
    </lineage>
</organism>
<dbReference type="Pfam" id="PF23359">
    <property type="entry name" value="Lsr2_DNA-bd"/>
    <property type="match status" value="1"/>
</dbReference>